<keyword evidence="5" id="KW-1185">Reference proteome</keyword>
<comment type="similarity">
    <text evidence="1">Belongs to the SMP-30/CGR1 family.</text>
</comment>
<organism evidence="4 5">
    <name type="scientific">Penaeus vannamei</name>
    <name type="common">Whiteleg shrimp</name>
    <name type="synonym">Litopenaeus vannamei</name>
    <dbReference type="NCBI Taxonomy" id="6689"/>
    <lineage>
        <taxon>Eukaryota</taxon>
        <taxon>Metazoa</taxon>
        <taxon>Ecdysozoa</taxon>
        <taxon>Arthropoda</taxon>
        <taxon>Crustacea</taxon>
        <taxon>Multicrustacea</taxon>
        <taxon>Malacostraca</taxon>
        <taxon>Eumalacostraca</taxon>
        <taxon>Eucarida</taxon>
        <taxon>Decapoda</taxon>
        <taxon>Dendrobranchiata</taxon>
        <taxon>Penaeoidea</taxon>
        <taxon>Penaeidae</taxon>
        <taxon>Penaeus</taxon>
    </lineage>
</organism>
<dbReference type="InterPro" id="IPR005511">
    <property type="entry name" value="SMP-30"/>
</dbReference>
<sequence length="159" mass="17520">MTENVEVERVTIPVELGEGPHWAAVEGALYFVDIFNQNVHRYHPASNTHSKMHIEGGPVTLVVPLMGRQNAFVVSVGRDLAVVTWDDPSKDCVVSRYTTIASVDQKSEGNRFNDGKCDDLGRLWAGTMGKTDVPENLRPDLGNLFILGHDSSVSLMLDK</sequence>
<proteinExistence type="inferred from homology"/>
<dbReference type="Pfam" id="PF08450">
    <property type="entry name" value="SGL"/>
    <property type="match status" value="1"/>
</dbReference>
<dbReference type="OrthoDB" id="423498at2759"/>
<protein>
    <recommendedName>
        <fullName evidence="3">SMP-30/Gluconolactonase/LRE-like region domain-containing protein</fullName>
    </recommendedName>
</protein>
<dbReference type="AlphaFoldDB" id="A0A423SA47"/>
<dbReference type="GO" id="GO:0004341">
    <property type="term" value="F:gluconolactonase activity"/>
    <property type="evidence" value="ECO:0007669"/>
    <property type="project" value="TreeGrafter"/>
</dbReference>
<keyword evidence="2" id="KW-0862">Zinc</keyword>
<dbReference type="GO" id="GO:0019853">
    <property type="term" value="P:L-ascorbic acid biosynthetic process"/>
    <property type="evidence" value="ECO:0007669"/>
    <property type="project" value="TreeGrafter"/>
</dbReference>
<accession>A0A423SA47</accession>
<feature type="binding site" evidence="2">
    <location>
        <position position="111"/>
    </location>
    <ligand>
        <name>substrate</name>
    </ligand>
</feature>
<comment type="cofactor">
    <cofactor evidence="2">
        <name>Zn(2+)</name>
        <dbReference type="ChEBI" id="CHEBI:29105"/>
    </cofactor>
    <text evidence="2">Binds 1 divalent metal cation per subunit.</text>
</comment>
<evidence type="ECO:0000313" key="5">
    <source>
        <dbReference type="Proteomes" id="UP000283509"/>
    </source>
</evidence>
<reference evidence="4 5" key="2">
    <citation type="submission" date="2019-01" db="EMBL/GenBank/DDBJ databases">
        <title>The decoding of complex shrimp genome reveals the adaptation for benthos swimmer, frequently molting mechanism and breeding impact on genome.</title>
        <authorList>
            <person name="Sun Y."/>
            <person name="Gao Y."/>
            <person name="Yu Y."/>
        </authorList>
    </citation>
    <scope>NUCLEOTIDE SEQUENCE [LARGE SCALE GENOMIC DNA]</scope>
    <source>
        <tissue evidence="4">Muscle</tissue>
    </source>
</reference>
<evidence type="ECO:0000313" key="4">
    <source>
        <dbReference type="EMBL" id="ROT61101.1"/>
    </source>
</evidence>
<dbReference type="InterPro" id="IPR011042">
    <property type="entry name" value="6-blade_b-propeller_TolB-like"/>
</dbReference>
<dbReference type="Proteomes" id="UP000283509">
    <property type="component" value="Unassembled WGS sequence"/>
</dbReference>
<dbReference type="Gene3D" id="2.120.10.30">
    <property type="entry name" value="TolB, C-terminal domain"/>
    <property type="match status" value="1"/>
</dbReference>
<evidence type="ECO:0000259" key="3">
    <source>
        <dbReference type="Pfam" id="PF08450"/>
    </source>
</evidence>
<dbReference type="STRING" id="6689.A0A423SA47"/>
<reference evidence="4 5" key="1">
    <citation type="submission" date="2018-04" db="EMBL/GenBank/DDBJ databases">
        <authorList>
            <person name="Zhang X."/>
            <person name="Yuan J."/>
            <person name="Li F."/>
            <person name="Xiang J."/>
        </authorList>
    </citation>
    <scope>NUCLEOTIDE SEQUENCE [LARGE SCALE GENOMIC DNA]</scope>
    <source>
        <tissue evidence="4">Muscle</tissue>
    </source>
</reference>
<feature type="binding site" evidence="2">
    <location>
        <position position="113"/>
    </location>
    <ligand>
        <name>substrate</name>
    </ligand>
</feature>
<gene>
    <name evidence="4" type="ORF">C7M84_021159</name>
</gene>
<keyword evidence="2" id="KW-0479">Metal-binding</keyword>
<dbReference type="PRINTS" id="PR01790">
    <property type="entry name" value="SMP30FAMILY"/>
</dbReference>
<evidence type="ECO:0000256" key="2">
    <source>
        <dbReference type="PIRSR" id="PIRSR605511-2"/>
    </source>
</evidence>
<feature type="domain" description="SMP-30/Gluconolactonase/LRE-like region" evidence="3">
    <location>
        <begin position="16"/>
        <end position="158"/>
    </location>
</feature>
<dbReference type="SUPFAM" id="SSF63829">
    <property type="entry name" value="Calcium-dependent phosphotriesterase"/>
    <property type="match status" value="1"/>
</dbReference>
<dbReference type="GO" id="GO:0005509">
    <property type="term" value="F:calcium ion binding"/>
    <property type="evidence" value="ECO:0007669"/>
    <property type="project" value="TreeGrafter"/>
</dbReference>
<comment type="caution">
    <text evidence="4">The sequence shown here is derived from an EMBL/GenBank/DDBJ whole genome shotgun (WGS) entry which is preliminary data.</text>
</comment>
<dbReference type="InterPro" id="IPR013658">
    <property type="entry name" value="SGL"/>
</dbReference>
<dbReference type="EMBL" id="QCYY01004357">
    <property type="protein sequence ID" value="ROT61101.1"/>
    <property type="molecule type" value="Genomic_DNA"/>
</dbReference>
<evidence type="ECO:0000256" key="1">
    <source>
        <dbReference type="ARBA" id="ARBA00008853"/>
    </source>
</evidence>
<feature type="binding site" evidence="2">
    <location>
        <position position="18"/>
    </location>
    <ligand>
        <name>a divalent metal cation</name>
        <dbReference type="ChEBI" id="CHEBI:60240"/>
    </ligand>
</feature>
<name>A0A423SA47_PENVA</name>
<dbReference type="PANTHER" id="PTHR10907">
    <property type="entry name" value="REGUCALCIN"/>
    <property type="match status" value="1"/>
</dbReference>
<feature type="non-terminal residue" evidence="4">
    <location>
        <position position="159"/>
    </location>
</feature>
<dbReference type="PANTHER" id="PTHR10907:SF66">
    <property type="entry name" value="MIP34848P1-RELATED"/>
    <property type="match status" value="1"/>
</dbReference>